<feature type="domain" description="tRNA nucleotidyltransferase/poly(A) polymerase RNA and SrmB- binding" evidence="10">
    <location>
        <begin position="177"/>
        <end position="232"/>
    </location>
</feature>
<dbReference type="PANTHER" id="PTHR46173">
    <property type="entry name" value="CCA TRNA NUCLEOTIDYLTRANSFERASE 1, MITOCHONDRIAL"/>
    <property type="match status" value="1"/>
</dbReference>
<dbReference type="InterPro" id="IPR002646">
    <property type="entry name" value="PolA_pol_head_dom"/>
</dbReference>
<feature type="domain" description="Poly A polymerase head" evidence="9">
    <location>
        <begin position="22"/>
        <end position="144"/>
    </location>
</feature>
<dbReference type="Gene3D" id="1.10.3090.10">
    <property type="entry name" value="cca-adding enzyme, domain 2"/>
    <property type="match status" value="1"/>
</dbReference>
<dbReference type="RefSeq" id="WP_127785851.1">
    <property type="nucleotide sequence ID" value="NZ_SACL01000001.1"/>
</dbReference>
<dbReference type="AlphaFoldDB" id="A0A437MNB3"/>
<evidence type="ECO:0000256" key="5">
    <source>
        <dbReference type="ARBA" id="ARBA00022723"/>
    </source>
</evidence>
<dbReference type="InterPro" id="IPR032828">
    <property type="entry name" value="PolyA_RNA-bd"/>
</dbReference>
<evidence type="ECO:0000259" key="10">
    <source>
        <dbReference type="Pfam" id="PF12627"/>
    </source>
</evidence>
<dbReference type="Proteomes" id="UP000282957">
    <property type="component" value="Unassembled WGS sequence"/>
</dbReference>
<evidence type="ECO:0000256" key="4">
    <source>
        <dbReference type="ARBA" id="ARBA00022695"/>
    </source>
</evidence>
<keyword evidence="7" id="KW-0460">Magnesium</keyword>
<evidence type="ECO:0000313" key="12">
    <source>
        <dbReference type="Proteomes" id="UP000282957"/>
    </source>
</evidence>
<sequence length="404" mass="44073">MSLTPPTHLMVVRQALAALPGARIVGGAVRDHLAGRPVNDIDLSSAYPPEIAASMLRRSGFKVFETGLAHGTITAVRNGLPLEVTTLRRDVEADGRHADVIWTDSWQEDALRRDFTINAMSMDVHGNIYDYFGGMADLRDGCVRFIANATMRIREDYLRSLRFFRFWARYGRGAPDSEAISAIAANLDGLRILSVERIWMELKRLLEAPDPCDALVQMQGCGLWTALFPEATPLRIDLLRLLAAQSSANDVLLRLASLLPDAGAANTLATRLKMSGDEAARLRLLLNEALPVPAEASDRRGMRLLLLAAGRPGGDAQHDAAAWLRLREARDGVSASIREALRDIPTPIFPLQGRDLIALGHTPGPELGRKLQSVKDWWVSDGAAADRDACLLRLAELAKPGGAC</sequence>
<evidence type="ECO:0000256" key="8">
    <source>
        <dbReference type="RuleBase" id="RU003953"/>
    </source>
</evidence>
<dbReference type="OrthoDB" id="9805698at2"/>
<comment type="caution">
    <text evidence="11">The sequence shown here is derived from an EMBL/GenBank/DDBJ whole genome shotgun (WGS) entry which is preliminary data.</text>
</comment>
<keyword evidence="6" id="KW-0547">Nucleotide-binding</keyword>
<evidence type="ECO:0000256" key="1">
    <source>
        <dbReference type="ARBA" id="ARBA00001946"/>
    </source>
</evidence>
<keyword evidence="8" id="KW-0694">RNA-binding</keyword>
<dbReference type="GO" id="GO:0016779">
    <property type="term" value="F:nucleotidyltransferase activity"/>
    <property type="evidence" value="ECO:0007669"/>
    <property type="project" value="UniProtKB-KW"/>
</dbReference>
<dbReference type="EMBL" id="SACL01000001">
    <property type="protein sequence ID" value="RVT99138.1"/>
    <property type="molecule type" value="Genomic_DNA"/>
</dbReference>
<gene>
    <name evidence="11" type="ORF">EOD42_03255</name>
</gene>
<evidence type="ECO:0000256" key="6">
    <source>
        <dbReference type="ARBA" id="ARBA00022741"/>
    </source>
</evidence>
<dbReference type="GO" id="GO:0008033">
    <property type="term" value="P:tRNA processing"/>
    <property type="evidence" value="ECO:0007669"/>
    <property type="project" value="UniProtKB-KW"/>
</dbReference>
<dbReference type="Gene3D" id="3.30.460.10">
    <property type="entry name" value="Beta Polymerase, domain 2"/>
    <property type="match status" value="1"/>
</dbReference>
<evidence type="ECO:0000256" key="7">
    <source>
        <dbReference type="ARBA" id="ARBA00022842"/>
    </source>
</evidence>
<comment type="cofactor">
    <cofactor evidence="1">
        <name>Mg(2+)</name>
        <dbReference type="ChEBI" id="CHEBI:18420"/>
    </cofactor>
</comment>
<keyword evidence="3" id="KW-0819">tRNA processing</keyword>
<keyword evidence="2 8" id="KW-0808">Transferase</keyword>
<accession>A0A437MNB3</accession>
<dbReference type="Pfam" id="PF01743">
    <property type="entry name" value="PolyA_pol"/>
    <property type="match status" value="1"/>
</dbReference>
<reference evidence="11 12" key="1">
    <citation type="submission" date="2019-01" db="EMBL/GenBank/DDBJ databases">
        <authorList>
            <person name="Chen W.-M."/>
        </authorList>
    </citation>
    <scope>NUCLEOTIDE SEQUENCE [LARGE SCALE GENOMIC DNA]</scope>
    <source>
        <strain evidence="11 12">CCP-6</strain>
    </source>
</reference>
<dbReference type="PANTHER" id="PTHR46173:SF1">
    <property type="entry name" value="CCA TRNA NUCLEOTIDYLTRANSFERASE 1, MITOCHONDRIAL"/>
    <property type="match status" value="1"/>
</dbReference>
<evidence type="ECO:0000256" key="2">
    <source>
        <dbReference type="ARBA" id="ARBA00022679"/>
    </source>
</evidence>
<name>A0A437MNB3_9PROT</name>
<evidence type="ECO:0000256" key="3">
    <source>
        <dbReference type="ARBA" id="ARBA00022694"/>
    </source>
</evidence>
<dbReference type="GO" id="GO:0000166">
    <property type="term" value="F:nucleotide binding"/>
    <property type="evidence" value="ECO:0007669"/>
    <property type="project" value="UniProtKB-KW"/>
</dbReference>
<dbReference type="SUPFAM" id="SSF81301">
    <property type="entry name" value="Nucleotidyltransferase"/>
    <property type="match status" value="1"/>
</dbReference>
<dbReference type="GO" id="GO:0000049">
    <property type="term" value="F:tRNA binding"/>
    <property type="evidence" value="ECO:0007669"/>
    <property type="project" value="TreeGrafter"/>
</dbReference>
<dbReference type="CDD" id="cd05398">
    <property type="entry name" value="NT_ClassII-CCAase"/>
    <property type="match status" value="1"/>
</dbReference>
<comment type="similarity">
    <text evidence="8">Belongs to the tRNA nucleotidyltransferase/poly(A) polymerase family.</text>
</comment>
<dbReference type="GO" id="GO:0046872">
    <property type="term" value="F:metal ion binding"/>
    <property type="evidence" value="ECO:0007669"/>
    <property type="project" value="UniProtKB-KW"/>
</dbReference>
<keyword evidence="5" id="KW-0479">Metal-binding</keyword>
<evidence type="ECO:0000259" key="9">
    <source>
        <dbReference type="Pfam" id="PF01743"/>
    </source>
</evidence>
<keyword evidence="12" id="KW-1185">Reference proteome</keyword>
<organism evidence="11 12">
    <name type="scientific">Rhodovarius crocodyli</name>
    <dbReference type="NCBI Taxonomy" id="1979269"/>
    <lineage>
        <taxon>Bacteria</taxon>
        <taxon>Pseudomonadati</taxon>
        <taxon>Pseudomonadota</taxon>
        <taxon>Alphaproteobacteria</taxon>
        <taxon>Acetobacterales</taxon>
        <taxon>Roseomonadaceae</taxon>
        <taxon>Rhodovarius</taxon>
    </lineage>
</organism>
<dbReference type="InterPro" id="IPR043519">
    <property type="entry name" value="NT_sf"/>
</dbReference>
<dbReference type="Pfam" id="PF12627">
    <property type="entry name" value="PolyA_pol_RNAbd"/>
    <property type="match status" value="1"/>
</dbReference>
<keyword evidence="4" id="KW-0548">Nucleotidyltransferase</keyword>
<protein>
    <submittedName>
        <fullName evidence="11">CCA tRNA nucleotidyltransferase</fullName>
    </submittedName>
</protein>
<evidence type="ECO:0000313" key="11">
    <source>
        <dbReference type="EMBL" id="RVT99138.1"/>
    </source>
</evidence>
<proteinExistence type="inferred from homology"/>
<dbReference type="InterPro" id="IPR050264">
    <property type="entry name" value="Bact_CCA-adding_enz_type3_sf"/>
</dbReference>
<dbReference type="SUPFAM" id="SSF81891">
    <property type="entry name" value="Poly A polymerase C-terminal region-like"/>
    <property type="match status" value="1"/>
</dbReference>